<dbReference type="Gene3D" id="3.30.870.10">
    <property type="entry name" value="Endonuclease Chain A"/>
    <property type="match status" value="2"/>
</dbReference>
<feature type="binding site" evidence="8">
    <location>
        <position position="611"/>
    </location>
    <ligand>
        <name>ATP</name>
        <dbReference type="ChEBI" id="CHEBI:30616"/>
    </ligand>
</feature>
<keyword evidence="7 8" id="KW-0460">Magnesium</keyword>
<evidence type="ECO:0000256" key="3">
    <source>
        <dbReference type="ARBA" id="ARBA00022723"/>
    </source>
</evidence>
<dbReference type="GO" id="GO:0006799">
    <property type="term" value="P:polyphosphate biosynthetic process"/>
    <property type="evidence" value="ECO:0007669"/>
    <property type="project" value="UniProtKB-UniRule"/>
</dbReference>
<feature type="domain" description="Polyphosphate kinase N-terminal" evidence="11">
    <location>
        <begin position="34"/>
        <end position="138"/>
    </location>
</feature>
<dbReference type="NCBIfam" id="NF003919">
    <property type="entry name" value="PRK05443.1-4"/>
    <property type="match status" value="1"/>
</dbReference>
<dbReference type="Gene3D" id="3.30.1840.10">
    <property type="entry name" value="Polyphosphate kinase middle domain"/>
    <property type="match status" value="1"/>
</dbReference>
<dbReference type="SUPFAM" id="SSF143724">
    <property type="entry name" value="PHP14-like"/>
    <property type="match status" value="1"/>
</dbReference>
<dbReference type="FunFam" id="3.30.870.10:FF:000001">
    <property type="entry name" value="Polyphosphate kinase"/>
    <property type="match status" value="1"/>
</dbReference>
<protein>
    <recommendedName>
        <fullName evidence="8 9">Polyphosphate kinase</fullName>
        <ecNumber evidence="8 9">2.7.4.1</ecNumber>
    </recommendedName>
    <alternativeName>
        <fullName evidence="8">ATP-polyphosphate phosphotransferase</fullName>
    </alternativeName>
    <alternativeName>
        <fullName evidence="8">Polyphosphoric acid kinase</fullName>
    </alternativeName>
</protein>
<dbReference type="GO" id="GO:0008976">
    <property type="term" value="F:polyphosphate kinase activity"/>
    <property type="evidence" value="ECO:0007669"/>
    <property type="project" value="UniProtKB-UniRule"/>
</dbReference>
<dbReference type="CDD" id="cd09168">
    <property type="entry name" value="PLDc_PaPPK1_C2_like"/>
    <property type="match status" value="1"/>
</dbReference>
<keyword evidence="4 8" id="KW-0547">Nucleotide-binding</keyword>
<dbReference type="SUPFAM" id="SSF56024">
    <property type="entry name" value="Phospholipase D/nuclease"/>
    <property type="match status" value="2"/>
</dbReference>
<dbReference type="NCBIfam" id="NF003921">
    <property type="entry name" value="PRK05443.2-2"/>
    <property type="match status" value="1"/>
</dbReference>
<name>A0A371BES5_9SPHN</name>
<dbReference type="HAMAP" id="MF_00347">
    <property type="entry name" value="Polyphosphate_kinase"/>
    <property type="match status" value="1"/>
</dbReference>
<dbReference type="Pfam" id="PF13090">
    <property type="entry name" value="PP_kinase_C"/>
    <property type="match status" value="1"/>
</dbReference>
<dbReference type="PANTHER" id="PTHR30218">
    <property type="entry name" value="POLYPHOSPHATE KINASE"/>
    <property type="match status" value="1"/>
</dbReference>
<feature type="binding site" evidence="8">
    <location>
        <position position="394"/>
    </location>
    <ligand>
        <name>Mg(2+)</name>
        <dbReference type="ChEBI" id="CHEBI:18420"/>
    </ligand>
</feature>
<keyword evidence="15" id="KW-1185">Reference proteome</keyword>
<gene>
    <name evidence="8" type="primary">ppk</name>
    <name evidence="14" type="ORF">DXH95_01295</name>
</gene>
<dbReference type="PIRSF" id="PIRSF015589">
    <property type="entry name" value="PP_kinase"/>
    <property type="match status" value="1"/>
</dbReference>
<dbReference type="InterPro" id="IPR025198">
    <property type="entry name" value="PPK_N_dom"/>
</dbReference>
<feature type="domain" description="Polyphosphate kinase C-terminal" evidence="13">
    <location>
        <begin position="351"/>
        <end position="514"/>
    </location>
</feature>
<feature type="binding site" evidence="8">
    <location>
        <position position="487"/>
    </location>
    <ligand>
        <name>ATP</name>
        <dbReference type="ChEBI" id="CHEBI:30616"/>
    </ligand>
</feature>
<keyword evidence="6 8" id="KW-0067">ATP-binding</keyword>
<reference evidence="15" key="1">
    <citation type="submission" date="2018-08" db="EMBL/GenBank/DDBJ databases">
        <authorList>
            <person name="Kim S.-J."/>
            <person name="Jung G.-Y."/>
        </authorList>
    </citation>
    <scope>NUCLEOTIDE SEQUENCE [LARGE SCALE GENOMIC DNA]</scope>
    <source>
        <strain evidence="15">GY_G</strain>
    </source>
</reference>
<evidence type="ECO:0000256" key="2">
    <source>
        <dbReference type="ARBA" id="ARBA00022679"/>
    </source>
</evidence>
<evidence type="ECO:0000259" key="10">
    <source>
        <dbReference type="Pfam" id="PF02503"/>
    </source>
</evidence>
<comment type="caution">
    <text evidence="14">The sequence shown here is derived from an EMBL/GenBank/DDBJ whole genome shotgun (WGS) entry which is preliminary data.</text>
</comment>
<accession>A0A371BES5</accession>
<feature type="domain" description="Polyphosphate kinase middle" evidence="10">
    <location>
        <begin position="149"/>
        <end position="323"/>
    </location>
</feature>
<comment type="function">
    <text evidence="8 9">Catalyzes the reversible transfer of the terminal phosphate of ATP to form a long-chain polyphosphate (polyP).</text>
</comment>
<evidence type="ECO:0000256" key="7">
    <source>
        <dbReference type="ARBA" id="ARBA00022842"/>
    </source>
</evidence>
<dbReference type="AlphaFoldDB" id="A0A371BES5"/>
<evidence type="ECO:0000313" key="15">
    <source>
        <dbReference type="Proteomes" id="UP000263833"/>
    </source>
</evidence>
<dbReference type="GO" id="GO:0005524">
    <property type="term" value="F:ATP binding"/>
    <property type="evidence" value="ECO:0007669"/>
    <property type="project" value="UniProtKB-KW"/>
</dbReference>
<evidence type="ECO:0000256" key="6">
    <source>
        <dbReference type="ARBA" id="ARBA00022840"/>
    </source>
</evidence>
<comment type="catalytic activity">
    <reaction evidence="8 9">
        <text>[phosphate](n) + ATP = [phosphate](n+1) + ADP</text>
        <dbReference type="Rhea" id="RHEA:19573"/>
        <dbReference type="Rhea" id="RHEA-COMP:9859"/>
        <dbReference type="Rhea" id="RHEA-COMP:14280"/>
        <dbReference type="ChEBI" id="CHEBI:16838"/>
        <dbReference type="ChEBI" id="CHEBI:30616"/>
        <dbReference type="ChEBI" id="CHEBI:456216"/>
        <dbReference type="EC" id="2.7.4.1"/>
    </reaction>
</comment>
<feature type="binding site" evidence="8">
    <location>
        <position position="424"/>
    </location>
    <ligand>
        <name>Mg(2+)</name>
        <dbReference type="ChEBI" id="CHEBI:18420"/>
    </ligand>
</feature>
<dbReference type="Proteomes" id="UP000263833">
    <property type="component" value="Unassembled WGS sequence"/>
</dbReference>
<evidence type="ECO:0000259" key="13">
    <source>
        <dbReference type="Pfam" id="PF17941"/>
    </source>
</evidence>
<feature type="domain" description="Polyphosphate kinase C-terminal" evidence="12">
    <location>
        <begin position="522"/>
        <end position="691"/>
    </location>
</feature>
<evidence type="ECO:0000259" key="11">
    <source>
        <dbReference type="Pfam" id="PF13089"/>
    </source>
</evidence>
<dbReference type="NCBIfam" id="TIGR03705">
    <property type="entry name" value="poly_P_kin"/>
    <property type="match status" value="1"/>
</dbReference>
<dbReference type="GO" id="GO:0046872">
    <property type="term" value="F:metal ion binding"/>
    <property type="evidence" value="ECO:0007669"/>
    <property type="project" value="UniProtKB-KW"/>
</dbReference>
<comment type="cofactor">
    <cofactor evidence="8">
        <name>Mg(2+)</name>
        <dbReference type="ChEBI" id="CHEBI:18420"/>
    </cofactor>
</comment>
<keyword evidence="5 8" id="KW-0418">Kinase</keyword>
<keyword evidence="3 8" id="KW-0479">Metal-binding</keyword>
<feature type="binding site" evidence="8">
    <location>
        <position position="583"/>
    </location>
    <ligand>
        <name>ATP</name>
        <dbReference type="ChEBI" id="CHEBI:30616"/>
    </ligand>
</feature>
<dbReference type="NCBIfam" id="NF003917">
    <property type="entry name" value="PRK05443.1-1"/>
    <property type="match status" value="1"/>
</dbReference>
<dbReference type="PANTHER" id="PTHR30218:SF0">
    <property type="entry name" value="POLYPHOSPHATE KINASE"/>
    <property type="match status" value="1"/>
</dbReference>
<dbReference type="Pfam" id="PF02503">
    <property type="entry name" value="PP_kinase"/>
    <property type="match status" value="1"/>
</dbReference>
<dbReference type="Gene3D" id="1.20.58.310">
    <property type="entry name" value="Polyphosphate kinase N-terminal domain"/>
    <property type="match status" value="1"/>
</dbReference>
<comment type="PTM">
    <text evidence="8 9">An intermediate of this reaction is the autophosphorylated ppk in which a phosphate is covalently linked to a histidine residue through a N-P bond.</text>
</comment>
<organism evidence="14 15">
    <name type="scientific">Sphingorhabdus pulchriflava</name>
    <dbReference type="NCBI Taxonomy" id="2292257"/>
    <lineage>
        <taxon>Bacteria</taxon>
        <taxon>Pseudomonadati</taxon>
        <taxon>Pseudomonadota</taxon>
        <taxon>Alphaproteobacteria</taxon>
        <taxon>Sphingomonadales</taxon>
        <taxon>Sphingomonadaceae</taxon>
        <taxon>Sphingorhabdus</taxon>
    </lineage>
</organism>
<dbReference type="GO" id="GO:0009358">
    <property type="term" value="C:polyphosphate kinase complex"/>
    <property type="evidence" value="ECO:0007669"/>
    <property type="project" value="InterPro"/>
</dbReference>
<evidence type="ECO:0000256" key="1">
    <source>
        <dbReference type="ARBA" id="ARBA00022553"/>
    </source>
</evidence>
<dbReference type="InterPro" id="IPR041108">
    <property type="entry name" value="PP_kinase_C_1"/>
</dbReference>
<keyword evidence="1 8" id="KW-0597">Phosphoprotein</keyword>
<dbReference type="EC" id="2.7.4.1" evidence="8 9"/>
<evidence type="ECO:0000256" key="9">
    <source>
        <dbReference type="RuleBase" id="RU003800"/>
    </source>
</evidence>
<evidence type="ECO:0000259" key="12">
    <source>
        <dbReference type="Pfam" id="PF13090"/>
    </source>
</evidence>
<dbReference type="OrthoDB" id="9761456at2"/>
<keyword evidence="2 8" id="KW-0808">Transferase</keyword>
<feature type="binding site" evidence="8">
    <location>
        <position position="72"/>
    </location>
    <ligand>
        <name>ATP</name>
        <dbReference type="ChEBI" id="CHEBI:30616"/>
    </ligand>
</feature>
<dbReference type="InterPro" id="IPR024953">
    <property type="entry name" value="PP_kinase_middle"/>
</dbReference>
<dbReference type="Pfam" id="PF17941">
    <property type="entry name" value="PP_kinase_C_1"/>
    <property type="match status" value="1"/>
</dbReference>
<dbReference type="InterPro" id="IPR003414">
    <property type="entry name" value="PP_kinase"/>
</dbReference>
<comment type="similarity">
    <text evidence="8 9">Belongs to the polyphosphate kinase 1 (PPK1) family.</text>
</comment>
<feature type="active site" description="Phosphohistidine intermediate" evidence="8">
    <location>
        <position position="454"/>
    </location>
</feature>
<dbReference type="InterPro" id="IPR036830">
    <property type="entry name" value="PP_kinase_middle_dom_sf"/>
</dbReference>
<evidence type="ECO:0000256" key="8">
    <source>
        <dbReference type="HAMAP-Rule" id="MF_00347"/>
    </source>
</evidence>
<evidence type="ECO:0000256" key="5">
    <source>
        <dbReference type="ARBA" id="ARBA00022777"/>
    </source>
</evidence>
<dbReference type="Pfam" id="PF13089">
    <property type="entry name" value="PP_kinase_N"/>
    <property type="match status" value="1"/>
</dbReference>
<evidence type="ECO:0000256" key="4">
    <source>
        <dbReference type="ARBA" id="ARBA00022741"/>
    </source>
</evidence>
<dbReference type="InterPro" id="IPR036832">
    <property type="entry name" value="PPK_N_dom_sf"/>
</dbReference>
<dbReference type="InterPro" id="IPR025200">
    <property type="entry name" value="PPK_C_dom2"/>
</dbReference>
<evidence type="ECO:0000313" key="14">
    <source>
        <dbReference type="EMBL" id="RDV06105.1"/>
    </source>
</evidence>
<sequence length="729" mass="82561">MPPKKRNIELGRKLKSRKVQERAANARNDLARRYFNRELSWLKFNERVLEEAANPAHPLLERLRFLSISGSNLDEFFMVRVAGLRGQQMRRIGELSIDGRTPGEQLAAIISAADALMEQQQKLWRALRRQLKLHGIKVITPSAIGASHMQAVEKHFREQILPVLTPQALDPAHPFPFIPNQGIGIIFDMRRKSDGETVRQLVLIPSSLQRFVRVPGSTHRFVTLEALIKRFVGQMFPEHRLIAAGAFRIIRDSDIEVEEEAEDLVRYFRTAIKRRRRGRVIRLKFEKGLPDELAQLIRSELGGGSNIISETAGFLGIGDLAQLVDEDRPELKFTPYTPRFPERILEHEGDCFAAIRQKDIIVHHPYESFDVVLDFLRQAALDPNVVAIKQTLYRAGKQSAVIKALCEAAEAGKSVTAVVELKARFDEEQNLHWAAQLENSGVQVVYGFVDMKTHAKISLVVRREDGELRTYCHLGTGNYHPVTARIYTDLSFFTADPRIGHDAGQIFNFVTGYIEPTDLKLLTMSPLGLREKILALIDDEIAHVQEGRSGAIWAKLNSLVDKAVIDKLYEASEAGVEVDLVVRGICCLRPGVKGMSSRIRVKSVVGRFLEHSRIWAFGNGADLPNTSARVFISSADWMSRNFDRRVEYMLPIENPTVHDQILDQVMVANLLDNQQSWMLRPTGRYERVKAEGVPFNLHQYFMTNPSLSGRGDALAEENDVPTLRLVRKR</sequence>
<dbReference type="SUPFAM" id="SSF140356">
    <property type="entry name" value="PPK N-terminal domain-like"/>
    <property type="match status" value="1"/>
</dbReference>
<proteinExistence type="inferred from homology"/>
<dbReference type="NCBIfam" id="NF003918">
    <property type="entry name" value="PRK05443.1-2"/>
    <property type="match status" value="1"/>
</dbReference>
<dbReference type="EMBL" id="QRGP01000001">
    <property type="protein sequence ID" value="RDV06105.1"/>
    <property type="molecule type" value="Genomic_DNA"/>
</dbReference>
<dbReference type="CDD" id="cd09165">
    <property type="entry name" value="PLDc_PaPPK1_C1_like"/>
    <property type="match status" value="1"/>
</dbReference>